<dbReference type="PANTHER" id="PTHR34216:SF3">
    <property type="entry name" value="POLY-BETA-1,6-N-ACETYL-D-GLUCOSAMINE N-DEACETYLASE"/>
    <property type="match status" value="1"/>
</dbReference>
<dbReference type="KEGG" id="ptn:PTRA_b0163"/>
<name>A0A0U2XBN6_9GAMM</name>
<dbReference type="GO" id="GO:0005576">
    <property type="term" value="C:extracellular region"/>
    <property type="evidence" value="ECO:0007669"/>
    <property type="project" value="UniProtKB-SubCell"/>
</dbReference>
<dbReference type="InterPro" id="IPR002509">
    <property type="entry name" value="NODB_dom"/>
</dbReference>
<dbReference type="GO" id="GO:0005975">
    <property type="term" value="P:carbohydrate metabolic process"/>
    <property type="evidence" value="ECO:0007669"/>
    <property type="project" value="InterPro"/>
</dbReference>
<dbReference type="EMBL" id="CP011035">
    <property type="protein sequence ID" value="ALS34686.1"/>
    <property type="molecule type" value="Genomic_DNA"/>
</dbReference>
<dbReference type="RefSeq" id="WP_237113507.1">
    <property type="nucleotide sequence ID" value="NZ_CP011035.1"/>
</dbReference>
<reference evidence="4 5" key="1">
    <citation type="submission" date="2015-03" db="EMBL/GenBank/DDBJ databases">
        <authorList>
            <person name="Murphy D."/>
        </authorList>
    </citation>
    <scope>NUCLEOTIDE SEQUENCE [LARGE SCALE GENOMIC DNA]</scope>
    <source>
        <strain evidence="4 5">KMM 520</strain>
    </source>
</reference>
<dbReference type="PATRIC" id="fig|1315283.4.peg.3278"/>
<comment type="subcellular location">
    <subcellularLocation>
        <location evidence="1">Secreted</location>
    </subcellularLocation>
</comment>
<dbReference type="Pfam" id="PF01522">
    <property type="entry name" value="Polysacc_deac_1"/>
    <property type="match status" value="1"/>
</dbReference>
<feature type="domain" description="NodB homology" evidence="3">
    <location>
        <begin position="53"/>
        <end position="230"/>
    </location>
</feature>
<protein>
    <recommendedName>
        <fullName evidence="3">NodB homology domain-containing protein</fullName>
    </recommendedName>
</protein>
<accession>A0A0U2XBN6</accession>
<keyword evidence="2" id="KW-0732">Signal</keyword>
<dbReference type="InterPro" id="IPR051398">
    <property type="entry name" value="Polysacch_Deacetylase"/>
</dbReference>
<dbReference type="SUPFAM" id="SSF88713">
    <property type="entry name" value="Glycoside hydrolase/deacetylase"/>
    <property type="match status" value="1"/>
</dbReference>
<dbReference type="CDD" id="cd10918">
    <property type="entry name" value="CE4_NodB_like_5s_6s"/>
    <property type="match status" value="1"/>
</dbReference>
<dbReference type="Gene3D" id="3.20.20.370">
    <property type="entry name" value="Glycoside hydrolase/deacetylase"/>
    <property type="match status" value="1"/>
</dbReference>
<sequence length="257" mass="29793">MFHRVLKNYDEKNYYYQRQTGISWKKFIELLDTIEKKGWKTKPISALAKGYTHNDVFITFDDGYRDNICAFDELINRGMIATVYPVKDFVLDGFSPIDDMALHLMSTPNVPKDLSLSLLGGRLKRILRGITASRYRYLRQRLFGIDVDADSTHLFMQEHHLKLYNSQGIELGIHGCSHRAFTQLSPSELNKELTENYNWIRGLGCRESMSICFPHGKNNKKVIEQSQLFGLIHLGVDCETFYPSVLRRIHITEDYCG</sequence>
<proteinExistence type="predicted"/>
<dbReference type="AlphaFoldDB" id="A0A0U2XBN6"/>
<dbReference type="Proteomes" id="UP000065261">
    <property type="component" value="Chromosome II"/>
</dbReference>
<evidence type="ECO:0000313" key="5">
    <source>
        <dbReference type="Proteomes" id="UP000065261"/>
    </source>
</evidence>
<evidence type="ECO:0000256" key="1">
    <source>
        <dbReference type="ARBA" id="ARBA00004613"/>
    </source>
</evidence>
<evidence type="ECO:0000313" key="4">
    <source>
        <dbReference type="EMBL" id="ALS34686.1"/>
    </source>
</evidence>
<evidence type="ECO:0000256" key="2">
    <source>
        <dbReference type="ARBA" id="ARBA00022729"/>
    </source>
</evidence>
<evidence type="ECO:0000259" key="3">
    <source>
        <dbReference type="Pfam" id="PF01522"/>
    </source>
</evidence>
<dbReference type="InterPro" id="IPR011330">
    <property type="entry name" value="Glyco_hydro/deAcase_b/a-brl"/>
</dbReference>
<organism evidence="4">
    <name type="scientific">Pseudoalteromonas translucida KMM 520</name>
    <dbReference type="NCBI Taxonomy" id="1315283"/>
    <lineage>
        <taxon>Bacteria</taxon>
        <taxon>Pseudomonadati</taxon>
        <taxon>Pseudomonadota</taxon>
        <taxon>Gammaproteobacteria</taxon>
        <taxon>Alteromonadales</taxon>
        <taxon>Pseudoalteromonadaceae</taxon>
        <taxon>Pseudoalteromonas</taxon>
    </lineage>
</organism>
<dbReference type="PANTHER" id="PTHR34216">
    <property type="match status" value="1"/>
</dbReference>
<dbReference type="GO" id="GO:0016810">
    <property type="term" value="F:hydrolase activity, acting on carbon-nitrogen (but not peptide) bonds"/>
    <property type="evidence" value="ECO:0007669"/>
    <property type="project" value="InterPro"/>
</dbReference>
<gene>
    <name evidence="4" type="ORF">PTRA_b0163</name>
</gene>